<feature type="transmembrane region" description="Helical" evidence="10">
    <location>
        <begin position="390"/>
        <end position="411"/>
    </location>
</feature>
<dbReference type="NCBIfam" id="TIGR00797">
    <property type="entry name" value="matE"/>
    <property type="match status" value="1"/>
</dbReference>
<protein>
    <recommendedName>
        <fullName evidence="9">Multidrug-efflux transporter</fullName>
    </recommendedName>
</protein>
<feature type="transmembrane region" description="Helical" evidence="10">
    <location>
        <begin position="191"/>
        <end position="214"/>
    </location>
</feature>
<accession>A0ABY1NLV9</accession>
<dbReference type="EMBL" id="FXTY01000002">
    <property type="protein sequence ID" value="SMP12935.1"/>
    <property type="molecule type" value="Genomic_DNA"/>
</dbReference>
<feature type="transmembrane region" description="Helical" evidence="10">
    <location>
        <begin position="352"/>
        <end position="378"/>
    </location>
</feature>
<feature type="transmembrane region" description="Helical" evidence="10">
    <location>
        <begin position="157"/>
        <end position="179"/>
    </location>
</feature>
<evidence type="ECO:0000256" key="3">
    <source>
        <dbReference type="ARBA" id="ARBA00022449"/>
    </source>
</evidence>
<feature type="transmembrane region" description="Helical" evidence="10">
    <location>
        <begin position="89"/>
        <end position="108"/>
    </location>
</feature>
<dbReference type="InterPro" id="IPR002528">
    <property type="entry name" value="MATE_fam"/>
</dbReference>
<keyword evidence="8 10" id="KW-0472">Membrane</keyword>
<keyword evidence="2" id="KW-0813">Transport</keyword>
<evidence type="ECO:0000313" key="12">
    <source>
        <dbReference type="Proteomes" id="UP001157961"/>
    </source>
</evidence>
<sequence length="456" mass="48822">MRTSDHVRALMRIGLPLIGGHVAQFGIGLTDTVMLGWYSVEALASVVLGSMFFFVIFILGSGFAIAVMPLVAEADAEGDEQALRRVTRMGLWLSVIFGVVVQPLFLMSGPLLLALKQAPDVAELAQDYLRIAGLGLVPALLVMVLKSYLAALEHTRVVFWVTVAAVPVNAVVNYGLIFGNWGLPEMGVKGAAIASIIVQFVSLVGVILYAIKALPQHTLFARVWRPDWEVFAKVFRLGLPIGVTNLAEVGLFSASSIMMGWLGTVTLAAHGIALQLASLAFMVHLGLSNAATVRAGNAMGRKDADHMARGAWVAIVASLLIAFVAVAIFLIFPEQLLGAFIDPQEPQREVIIATGVSLLYVAALFQVMDGAQVMALGLLRGVQDTRGPMVIAAISYWGIGVPSAYVLGFTFNLGGEGVWLGLVCGLTAAGILLMYRFWVTDLTRLRKRFSEKKASA</sequence>
<feature type="transmembrane region" description="Helical" evidence="10">
    <location>
        <begin position="42"/>
        <end position="68"/>
    </location>
</feature>
<dbReference type="PIRSF" id="PIRSF006603">
    <property type="entry name" value="DinF"/>
    <property type="match status" value="1"/>
</dbReference>
<comment type="subcellular location">
    <subcellularLocation>
        <location evidence="1">Cell inner membrane</location>
        <topology evidence="1">Multi-pass membrane protein</topology>
    </subcellularLocation>
</comment>
<feature type="transmembrane region" description="Helical" evidence="10">
    <location>
        <begin position="267"/>
        <end position="290"/>
    </location>
</feature>
<feature type="transmembrane region" description="Helical" evidence="10">
    <location>
        <begin position="417"/>
        <end position="438"/>
    </location>
</feature>
<dbReference type="RefSeq" id="WP_283425157.1">
    <property type="nucleotide sequence ID" value="NZ_FXTY01000002.1"/>
</dbReference>
<evidence type="ECO:0000256" key="2">
    <source>
        <dbReference type="ARBA" id="ARBA00022448"/>
    </source>
</evidence>
<reference evidence="11 12" key="1">
    <citation type="submission" date="2017-05" db="EMBL/GenBank/DDBJ databases">
        <authorList>
            <person name="Varghese N."/>
            <person name="Submissions S."/>
        </authorList>
    </citation>
    <scope>NUCLEOTIDE SEQUENCE [LARGE SCALE GENOMIC DNA]</scope>
    <source>
        <strain evidence="11 12">DSM 29734</strain>
    </source>
</reference>
<keyword evidence="7" id="KW-0406">Ion transport</keyword>
<proteinExistence type="predicted"/>
<keyword evidence="4" id="KW-1003">Cell membrane</keyword>
<dbReference type="InterPro" id="IPR050222">
    <property type="entry name" value="MATE_MdtK"/>
</dbReference>
<dbReference type="InterPro" id="IPR048279">
    <property type="entry name" value="MdtK-like"/>
</dbReference>
<feature type="transmembrane region" description="Helical" evidence="10">
    <location>
        <begin position="9"/>
        <end position="30"/>
    </location>
</feature>
<feature type="transmembrane region" description="Helical" evidence="10">
    <location>
        <begin position="234"/>
        <end position="261"/>
    </location>
</feature>
<evidence type="ECO:0000256" key="4">
    <source>
        <dbReference type="ARBA" id="ARBA00022475"/>
    </source>
</evidence>
<keyword evidence="3" id="KW-0050">Antiport</keyword>
<evidence type="ECO:0000256" key="10">
    <source>
        <dbReference type="SAM" id="Phobius"/>
    </source>
</evidence>
<keyword evidence="12" id="KW-1185">Reference proteome</keyword>
<name>A0ABY1NLV9_9RHOB</name>
<dbReference type="Pfam" id="PF01554">
    <property type="entry name" value="MatE"/>
    <property type="match status" value="2"/>
</dbReference>
<organism evidence="11 12">
    <name type="scientific">Shimia sagamensis</name>
    <dbReference type="NCBI Taxonomy" id="1566352"/>
    <lineage>
        <taxon>Bacteria</taxon>
        <taxon>Pseudomonadati</taxon>
        <taxon>Pseudomonadota</taxon>
        <taxon>Alphaproteobacteria</taxon>
        <taxon>Rhodobacterales</taxon>
        <taxon>Roseobacteraceae</taxon>
    </lineage>
</organism>
<dbReference type="CDD" id="cd13131">
    <property type="entry name" value="MATE_NorM_like"/>
    <property type="match status" value="1"/>
</dbReference>
<evidence type="ECO:0000256" key="9">
    <source>
        <dbReference type="ARBA" id="ARBA00031636"/>
    </source>
</evidence>
<dbReference type="PANTHER" id="PTHR43298:SF2">
    <property type="entry name" value="FMN_FAD EXPORTER YEEO-RELATED"/>
    <property type="match status" value="1"/>
</dbReference>
<evidence type="ECO:0000256" key="5">
    <source>
        <dbReference type="ARBA" id="ARBA00022692"/>
    </source>
</evidence>
<dbReference type="Proteomes" id="UP001157961">
    <property type="component" value="Unassembled WGS sequence"/>
</dbReference>
<evidence type="ECO:0000256" key="1">
    <source>
        <dbReference type="ARBA" id="ARBA00004429"/>
    </source>
</evidence>
<evidence type="ECO:0000313" key="11">
    <source>
        <dbReference type="EMBL" id="SMP12935.1"/>
    </source>
</evidence>
<feature type="transmembrane region" description="Helical" evidence="10">
    <location>
        <begin position="128"/>
        <end position="145"/>
    </location>
</feature>
<evidence type="ECO:0000256" key="8">
    <source>
        <dbReference type="ARBA" id="ARBA00023136"/>
    </source>
</evidence>
<feature type="transmembrane region" description="Helical" evidence="10">
    <location>
        <begin position="311"/>
        <end position="332"/>
    </location>
</feature>
<keyword evidence="6 10" id="KW-1133">Transmembrane helix</keyword>
<evidence type="ECO:0000256" key="6">
    <source>
        <dbReference type="ARBA" id="ARBA00022989"/>
    </source>
</evidence>
<gene>
    <name evidence="11" type="ORF">SAMN06265373_102417</name>
</gene>
<keyword evidence="5 10" id="KW-0812">Transmembrane</keyword>
<comment type="caution">
    <text evidence="11">The sequence shown here is derived from an EMBL/GenBank/DDBJ whole genome shotgun (WGS) entry which is preliminary data.</text>
</comment>
<evidence type="ECO:0000256" key="7">
    <source>
        <dbReference type="ARBA" id="ARBA00023065"/>
    </source>
</evidence>
<dbReference type="PANTHER" id="PTHR43298">
    <property type="entry name" value="MULTIDRUG RESISTANCE PROTEIN NORM-RELATED"/>
    <property type="match status" value="1"/>
</dbReference>